<name>A0A7J6VMG2_THATH</name>
<evidence type="ECO:0000313" key="3">
    <source>
        <dbReference type="Proteomes" id="UP000554482"/>
    </source>
</evidence>
<dbReference type="InterPro" id="IPR017451">
    <property type="entry name" value="F-box-assoc_interact_dom"/>
</dbReference>
<dbReference type="PANTHER" id="PTHR31111">
    <property type="entry name" value="BNAA05G37150D PROTEIN-RELATED"/>
    <property type="match status" value="1"/>
</dbReference>
<dbReference type="NCBIfam" id="TIGR01640">
    <property type="entry name" value="F_box_assoc_1"/>
    <property type="match status" value="1"/>
</dbReference>
<reference evidence="2 3" key="1">
    <citation type="submission" date="2020-06" db="EMBL/GenBank/DDBJ databases">
        <title>Transcriptomic and genomic resources for Thalictrum thalictroides and T. hernandezii: Facilitating candidate gene discovery in an emerging model plant lineage.</title>
        <authorList>
            <person name="Arias T."/>
            <person name="Riano-Pachon D.M."/>
            <person name="Di Stilio V.S."/>
        </authorList>
    </citation>
    <scope>NUCLEOTIDE SEQUENCE [LARGE SCALE GENOMIC DNA]</scope>
    <source>
        <strain evidence="3">cv. WT478/WT964</strain>
        <tissue evidence="2">Leaves</tissue>
    </source>
</reference>
<gene>
    <name evidence="2" type="ORF">FRX31_025083</name>
</gene>
<dbReference type="OrthoDB" id="1918594at2759"/>
<organism evidence="2 3">
    <name type="scientific">Thalictrum thalictroides</name>
    <name type="common">Rue-anemone</name>
    <name type="synonym">Anemone thalictroides</name>
    <dbReference type="NCBI Taxonomy" id="46969"/>
    <lineage>
        <taxon>Eukaryota</taxon>
        <taxon>Viridiplantae</taxon>
        <taxon>Streptophyta</taxon>
        <taxon>Embryophyta</taxon>
        <taxon>Tracheophyta</taxon>
        <taxon>Spermatophyta</taxon>
        <taxon>Magnoliopsida</taxon>
        <taxon>Ranunculales</taxon>
        <taxon>Ranunculaceae</taxon>
        <taxon>Thalictroideae</taxon>
        <taxon>Thalictrum</taxon>
    </lineage>
</organism>
<keyword evidence="3" id="KW-1185">Reference proteome</keyword>
<evidence type="ECO:0000259" key="1">
    <source>
        <dbReference type="Pfam" id="PF08268"/>
    </source>
</evidence>
<dbReference type="Pfam" id="PF08268">
    <property type="entry name" value="FBA_3"/>
    <property type="match status" value="1"/>
</dbReference>
<protein>
    <recommendedName>
        <fullName evidence="1">F-box associated beta-propeller type 3 domain-containing protein</fullName>
    </recommendedName>
</protein>
<dbReference type="Proteomes" id="UP000554482">
    <property type="component" value="Unassembled WGS sequence"/>
</dbReference>
<feature type="domain" description="F-box associated beta-propeller type 3" evidence="1">
    <location>
        <begin position="25"/>
        <end position="197"/>
    </location>
</feature>
<dbReference type="AlphaFoldDB" id="A0A7J6VMG2"/>
<evidence type="ECO:0000313" key="2">
    <source>
        <dbReference type="EMBL" id="KAF5185330.1"/>
    </source>
</evidence>
<proteinExistence type="predicted"/>
<comment type="caution">
    <text evidence="2">The sequence shown here is derived from an EMBL/GenBank/DDBJ whole genome shotgun (WGS) entry which is preliminary data.</text>
</comment>
<dbReference type="EMBL" id="JABWDY010030838">
    <property type="protein sequence ID" value="KAF5185330.1"/>
    <property type="molecule type" value="Genomic_DNA"/>
</dbReference>
<accession>A0A7J6VMG2</accession>
<dbReference type="InterPro" id="IPR013187">
    <property type="entry name" value="F-box-assoc_dom_typ3"/>
</dbReference>
<dbReference type="PANTHER" id="PTHR31111:SF136">
    <property type="entry name" value="F-BOX ASSOCIATED DOMAIN-CONTAINING PROTEIN"/>
    <property type="match status" value="1"/>
</dbReference>
<sequence length="197" mass="22636">MFMDLKGLESDSAHQIDSLPDNFEVQCQCNGLILVKETCSGIYYVTNPTTKETISLPSCKHRCLQYMTEVRWDIVYVPSTKTYKVVEFAYDFELKSSALHIQTLCALSTCSDSWRPIKNINSILSYYTRISVNGILYMETGENEPIVSFDVGDETTVRVFRFTVENYYHSKWLIKMDGLPALIGRPCWGSAEYDVWI</sequence>